<reference evidence="1" key="1">
    <citation type="submission" date="2014-09" db="EMBL/GenBank/DDBJ databases">
        <authorList>
            <person name="Magalhaes I.L.F."/>
            <person name="Oliveira U."/>
            <person name="Santos F.R."/>
            <person name="Vidigal T.H.D.A."/>
            <person name="Brescovit A.D."/>
            <person name="Santos A.J."/>
        </authorList>
    </citation>
    <scope>NUCLEOTIDE SEQUENCE</scope>
    <source>
        <tissue evidence="1">Shoot tissue taken approximately 20 cm above the soil surface</tissue>
    </source>
</reference>
<accession>A0A0A8ZKS9</accession>
<protein>
    <submittedName>
        <fullName evidence="1">Uncharacterized protein</fullName>
    </submittedName>
</protein>
<name>A0A0A8ZKS9_ARUDO</name>
<evidence type="ECO:0000313" key="1">
    <source>
        <dbReference type="EMBL" id="JAD39411.1"/>
    </source>
</evidence>
<proteinExistence type="predicted"/>
<reference evidence="1" key="2">
    <citation type="journal article" date="2015" name="Data Brief">
        <title>Shoot transcriptome of the giant reed, Arundo donax.</title>
        <authorList>
            <person name="Barrero R.A."/>
            <person name="Guerrero F.D."/>
            <person name="Moolhuijzen P."/>
            <person name="Goolsby J.A."/>
            <person name="Tidwell J."/>
            <person name="Bellgard S.E."/>
            <person name="Bellgard M.I."/>
        </authorList>
    </citation>
    <scope>NUCLEOTIDE SEQUENCE</scope>
    <source>
        <tissue evidence="1">Shoot tissue taken approximately 20 cm above the soil surface</tissue>
    </source>
</reference>
<dbReference type="EMBL" id="GBRH01258484">
    <property type="protein sequence ID" value="JAD39411.1"/>
    <property type="molecule type" value="Transcribed_RNA"/>
</dbReference>
<dbReference type="AlphaFoldDB" id="A0A0A8ZKS9"/>
<organism evidence="1">
    <name type="scientific">Arundo donax</name>
    <name type="common">Giant reed</name>
    <name type="synonym">Donax arundinaceus</name>
    <dbReference type="NCBI Taxonomy" id="35708"/>
    <lineage>
        <taxon>Eukaryota</taxon>
        <taxon>Viridiplantae</taxon>
        <taxon>Streptophyta</taxon>
        <taxon>Embryophyta</taxon>
        <taxon>Tracheophyta</taxon>
        <taxon>Spermatophyta</taxon>
        <taxon>Magnoliopsida</taxon>
        <taxon>Liliopsida</taxon>
        <taxon>Poales</taxon>
        <taxon>Poaceae</taxon>
        <taxon>PACMAD clade</taxon>
        <taxon>Arundinoideae</taxon>
        <taxon>Arundineae</taxon>
        <taxon>Arundo</taxon>
    </lineage>
</organism>
<sequence>MNWNLRYASVSCTFGIKEEPK</sequence>